<dbReference type="Pfam" id="PF04909">
    <property type="entry name" value="Amidohydro_2"/>
    <property type="match status" value="1"/>
</dbReference>
<dbReference type="GO" id="GO:0016787">
    <property type="term" value="F:hydrolase activity"/>
    <property type="evidence" value="ECO:0007669"/>
    <property type="project" value="UniProtKB-KW"/>
</dbReference>
<dbReference type="Gene3D" id="3.20.20.140">
    <property type="entry name" value="Metal-dependent hydrolases"/>
    <property type="match status" value="1"/>
</dbReference>
<evidence type="ECO:0000256" key="1">
    <source>
        <dbReference type="ARBA" id="ARBA00038310"/>
    </source>
</evidence>
<organism evidence="3 4">
    <name type="scientific">Pedobacter steynii</name>
    <dbReference type="NCBI Taxonomy" id="430522"/>
    <lineage>
        <taxon>Bacteria</taxon>
        <taxon>Pseudomonadati</taxon>
        <taxon>Bacteroidota</taxon>
        <taxon>Sphingobacteriia</taxon>
        <taxon>Sphingobacteriales</taxon>
        <taxon>Sphingobacteriaceae</taxon>
        <taxon>Pedobacter</taxon>
    </lineage>
</organism>
<dbReference type="InterPro" id="IPR006680">
    <property type="entry name" value="Amidohydro-rel"/>
</dbReference>
<keyword evidence="3" id="KW-0378">Hydrolase</keyword>
<keyword evidence="4" id="KW-1185">Reference proteome</keyword>
<proteinExistence type="inferred from homology"/>
<dbReference type="PANTHER" id="PTHR43569">
    <property type="entry name" value="AMIDOHYDROLASE"/>
    <property type="match status" value="1"/>
</dbReference>
<dbReference type="Proteomes" id="UP000094313">
    <property type="component" value="Chromosome"/>
</dbReference>
<name>A0A1D7QE60_9SPHI</name>
<dbReference type="RefSeq" id="WP_069378587.1">
    <property type="nucleotide sequence ID" value="NZ_CP017141.1"/>
</dbReference>
<dbReference type="InterPro" id="IPR032466">
    <property type="entry name" value="Metal_Hydrolase"/>
</dbReference>
<dbReference type="PANTHER" id="PTHR43569:SF2">
    <property type="entry name" value="AMIDOHYDROLASE-RELATED DOMAIN-CONTAINING PROTEIN"/>
    <property type="match status" value="1"/>
</dbReference>
<feature type="domain" description="Amidohydrolase-related" evidence="2">
    <location>
        <begin position="4"/>
        <end position="276"/>
    </location>
</feature>
<dbReference type="SUPFAM" id="SSF51556">
    <property type="entry name" value="Metallo-dependent hydrolases"/>
    <property type="match status" value="1"/>
</dbReference>
<gene>
    <name evidence="3" type="ORF">BFS30_06750</name>
</gene>
<dbReference type="OrthoDB" id="5450317at2"/>
<accession>A0A1D7QE60</accession>
<evidence type="ECO:0000313" key="4">
    <source>
        <dbReference type="Proteomes" id="UP000094313"/>
    </source>
</evidence>
<sequence>MLKIDSHQHFWNYDEVRDSWITDDMDVLRDDFLPQHLKPILDHYQFDGCVVVQSDQSQKENKFQLNHAATHPFIKGVVGWVDLQAADIADQLAELRKHEKLKGFREILQGASDPALMLKPEFVNGIGKLREFGFTYDILIYPHQLKYAEELAAKFPDQPFVLDHIAKPGIKEGSISPWDEDIKRLAKHENVSCKVSGMVTEADWKRWKGKDFDPYLDLVFEAFGAKRVMYGSDWPVCLLAGDYGRVLNVMENYTAKLSEHERNLFWGGNASQFYNLK</sequence>
<dbReference type="InterPro" id="IPR052350">
    <property type="entry name" value="Metallo-dep_Lactonases"/>
</dbReference>
<dbReference type="EMBL" id="CP017141">
    <property type="protein sequence ID" value="AOM76894.1"/>
    <property type="molecule type" value="Genomic_DNA"/>
</dbReference>
<dbReference type="KEGG" id="psty:BFS30_06750"/>
<evidence type="ECO:0000313" key="3">
    <source>
        <dbReference type="EMBL" id="AOM76894.1"/>
    </source>
</evidence>
<protein>
    <submittedName>
        <fullName evidence="3">Amidohydrolase</fullName>
    </submittedName>
</protein>
<comment type="similarity">
    <text evidence="1">Belongs to the metallo-dependent hydrolases superfamily.</text>
</comment>
<reference evidence="3 4" key="1">
    <citation type="submission" date="2016-08" db="EMBL/GenBank/DDBJ databases">
        <authorList>
            <person name="Seilhamer J.J."/>
        </authorList>
    </citation>
    <scope>NUCLEOTIDE SEQUENCE [LARGE SCALE GENOMIC DNA]</scope>
    <source>
        <strain evidence="3 4">DX4</strain>
    </source>
</reference>
<dbReference type="AlphaFoldDB" id="A0A1D7QE60"/>
<evidence type="ECO:0000259" key="2">
    <source>
        <dbReference type="Pfam" id="PF04909"/>
    </source>
</evidence>